<keyword evidence="5" id="KW-0547">Nucleotide-binding</keyword>
<dbReference type="SMART" id="SM00388">
    <property type="entry name" value="HisKA"/>
    <property type="match status" value="1"/>
</dbReference>
<dbReference type="Gene3D" id="3.30.565.10">
    <property type="entry name" value="Histidine kinase-like ATPase, C-terminal domain"/>
    <property type="match status" value="1"/>
</dbReference>
<evidence type="ECO:0000313" key="11">
    <source>
        <dbReference type="EMBL" id="ALA60474.1"/>
    </source>
</evidence>
<keyword evidence="4 11" id="KW-0808">Transferase</keyword>
<evidence type="ECO:0000256" key="3">
    <source>
        <dbReference type="ARBA" id="ARBA00022553"/>
    </source>
</evidence>
<dbReference type="AlphaFoldDB" id="A0A0K2GHZ9"/>
<name>A0A0K2GHZ9_NITMO</name>
<dbReference type="Gene3D" id="3.40.50.720">
    <property type="entry name" value="NAD(P)-binding Rossmann-like Domain"/>
    <property type="match status" value="1"/>
</dbReference>
<dbReference type="Gene3D" id="1.10.287.130">
    <property type="match status" value="1"/>
</dbReference>
<dbReference type="InterPro" id="IPR005106">
    <property type="entry name" value="Asp/hSer_DH_NAD-bd"/>
</dbReference>
<dbReference type="SUPFAM" id="SSF55874">
    <property type="entry name" value="ATPase domain of HSP90 chaperone/DNA topoisomerase II/histidine kinase"/>
    <property type="match status" value="1"/>
</dbReference>
<dbReference type="EMBL" id="CP011801">
    <property type="protein sequence ID" value="ALA60474.1"/>
    <property type="molecule type" value="Genomic_DNA"/>
</dbReference>
<dbReference type="PRINTS" id="PR00344">
    <property type="entry name" value="BCTRLSENSOR"/>
</dbReference>
<dbReference type="GO" id="GO:0005524">
    <property type="term" value="F:ATP binding"/>
    <property type="evidence" value="ECO:0007669"/>
    <property type="project" value="UniProtKB-KW"/>
</dbReference>
<dbReference type="KEGG" id="nmv:NITMOv2_4092"/>
<dbReference type="InterPro" id="IPR003594">
    <property type="entry name" value="HATPase_dom"/>
</dbReference>
<evidence type="ECO:0000256" key="7">
    <source>
        <dbReference type="ARBA" id="ARBA00022840"/>
    </source>
</evidence>
<keyword evidence="8" id="KW-0902">Two-component regulatory system</keyword>
<keyword evidence="7" id="KW-0067">ATP-binding</keyword>
<evidence type="ECO:0000256" key="1">
    <source>
        <dbReference type="ARBA" id="ARBA00000085"/>
    </source>
</evidence>
<dbReference type="PANTHER" id="PTHR43065:SF10">
    <property type="entry name" value="PEROXIDE STRESS-ACTIVATED HISTIDINE KINASE MAK3"/>
    <property type="match status" value="1"/>
</dbReference>
<keyword evidence="6 11" id="KW-0418">Kinase</keyword>
<dbReference type="GO" id="GO:0000155">
    <property type="term" value="F:phosphorelay sensor kinase activity"/>
    <property type="evidence" value="ECO:0007669"/>
    <property type="project" value="InterPro"/>
</dbReference>
<dbReference type="InterPro" id="IPR005467">
    <property type="entry name" value="His_kinase_dom"/>
</dbReference>
<dbReference type="EC" id="2.7.13.3" evidence="2"/>
<dbReference type="GO" id="GO:0016491">
    <property type="term" value="F:oxidoreductase activity"/>
    <property type="evidence" value="ECO:0007669"/>
    <property type="project" value="InterPro"/>
</dbReference>
<reference evidence="11 12" key="1">
    <citation type="journal article" date="2015" name="Proc. Natl. Acad. Sci. U.S.A.">
        <title>Expanded metabolic versatility of ubiquitous nitrite-oxidizing bacteria from the genus Nitrospira.</title>
        <authorList>
            <person name="Koch H."/>
            <person name="Lucker S."/>
            <person name="Albertsen M."/>
            <person name="Kitzinger K."/>
            <person name="Herbold C."/>
            <person name="Spieck E."/>
            <person name="Nielsen P.H."/>
            <person name="Wagner M."/>
            <person name="Daims H."/>
        </authorList>
    </citation>
    <scope>NUCLEOTIDE SEQUENCE [LARGE SCALE GENOMIC DNA]</scope>
    <source>
        <strain evidence="11 12">NSP M-1</strain>
    </source>
</reference>
<evidence type="ECO:0000256" key="9">
    <source>
        <dbReference type="SAM" id="MobiDB-lite"/>
    </source>
</evidence>
<feature type="domain" description="Histidine kinase" evidence="10">
    <location>
        <begin position="167"/>
        <end position="375"/>
    </location>
</feature>
<comment type="catalytic activity">
    <reaction evidence="1">
        <text>ATP + protein L-histidine = ADP + protein N-phospho-L-histidine.</text>
        <dbReference type="EC" id="2.7.13.3"/>
    </reaction>
</comment>
<dbReference type="PATRIC" id="fig|42253.5.peg.4039"/>
<gene>
    <name evidence="11" type="ORF">NITMOv2_4092</name>
</gene>
<evidence type="ECO:0000259" key="10">
    <source>
        <dbReference type="PROSITE" id="PS50109"/>
    </source>
</evidence>
<dbReference type="STRING" id="42253.NITMOv2_4092"/>
<dbReference type="InterPro" id="IPR036890">
    <property type="entry name" value="HATPase_C_sf"/>
</dbReference>
<evidence type="ECO:0000256" key="2">
    <source>
        <dbReference type="ARBA" id="ARBA00012438"/>
    </source>
</evidence>
<dbReference type="PROSITE" id="PS50109">
    <property type="entry name" value="HIS_KIN"/>
    <property type="match status" value="1"/>
</dbReference>
<dbReference type="Pfam" id="PF03447">
    <property type="entry name" value="NAD_binding_3"/>
    <property type="match status" value="1"/>
</dbReference>
<evidence type="ECO:0000313" key="12">
    <source>
        <dbReference type="Proteomes" id="UP000069205"/>
    </source>
</evidence>
<keyword evidence="12" id="KW-1185">Reference proteome</keyword>
<dbReference type="SUPFAM" id="SSF51735">
    <property type="entry name" value="NAD(P)-binding Rossmann-fold domains"/>
    <property type="match status" value="1"/>
</dbReference>
<dbReference type="SUPFAM" id="SSF47384">
    <property type="entry name" value="Homodimeric domain of signal transducing histidine kinase"/>
    <property type="match status" value="1"/>
</dbReference>
<accession>A0A0K2GHZ9</accession>
<proteinExistence type="predicted"/>
<dbReference type="InterPro" id="IPR003661">
    <property type="entry name" value="HisK_dim/P_dom"/>
</dbReference>
<evidence type="ECO:0000256" key="6">
    <source>
        <dbReference type="ARBA" id="ARBA00022777"/>
    </source>
</evidence>
<dbReference type="Pfam" id="PF02518">
    <property type="entry name" value="HATPase_c"/>
    <property type="match status" value="1"/>
</dbReference>
<dbReference type="Proteomes" id="UP000069205">
    <property type="component" value="Chromosome"/>
</dbReference>
<evidence type="ECO:0000256" key="8">
    <source>
        <dbReference type="ARBA" id="ARBA00023012"/>
    </source>
</evidence>
<dbReference type="SMART" id="SM00387">
    <property type="entry name" value="HATPase_c"/>
    <property type="match status" value="1"/>
</dbReference>
<dbReference type="InterPro" id="IPR004358">
    <property type="entry name" value="Sig_transdc_His_kin-like_C"/>
</dbReference>
<dbReference type="Pfam" id="PF00512">
    <property type="entry name" value="HisKA"/>
    <property type="match status" value="1"/>
</dbReference>
<dbReference type="InterPro" id="IPR036291">
    <property type="entry name" value="NAD(P)-bd_dom_sf"/>
</dbReference>
<organism evidence="11 12">
    <name type="scientific">Nitrospira moscoviensis</name>
    <dbReference type="NCBI Taxonomy" id="42253"/>
    <lineage>
        <taxon>Bacteria</taxon>
        <taxon>Pseudomonadati</taxon>
        <taxon>Nitrospirota</taxon>
        <taxon>Nitrospiria</taxon>
        <taxon>Nitrospirales</taxon>
        <taxon>Nitrospiraceae</taxon>
        <taxon>Nitrospira</taxon>
    </lineage>
</organism>
<evidence type="ECO:0000256" key="5">
    <source>
        <dbReference type="ARBA" id="ARBA00022741"/>
    </source>
</evidence>
<dbReference type="GO" id="GO:0050661">
    <property type="term" value="F:NADP binding"/>
    <property type="evidence" value="ECO:0007669"/>
    <property type="project" value="InterPro"/>
</dbReference>
<dbReference type="PANTHER" id="PTHR43065">
    <property type="entry name" value="SENSOR HISTIDINE KINASE"/>
    <property type="match status" value="1"/>
</dbReference>
<dbReference type="CDD" id="cd00082">
    <property type="entry name" value="HisKA"/>
    <property type="match status" value="1"/>
</dbReference>
<evidence type="ECO:0000256" key="4">
    <source>
        <dbReference type="ARBA" id="ARBA00022679"/>
    </source>
</evidence>
<feature type="region of interest" description="Disordered" evidence="9">
    <location>
        <begin position="1"/>
        <end position="39"/>
    </location>
</feature>
<sequence>MIHSEVTTDEGRRGSSAAPPATTERRPGRDKMARMTSQPSTKVAILGAGRGGTALLDLLHQIRSIEIVGITDRNPDAAGLHRARELNVPVYARVGDLVANHGITVVMDVTGDPAMERSLPQLVAPGTDILSGSASRLLWELVQHEAMLQAELLHAEKLAGVGSFAAGIAHDINNPLQLILGLAENLLDEQDPDQVRAHARDIIEAVKRTTAICRDLTSYSRRASSLQDSAVAVNAKLDEALKIARYAVGLHDIELRRSYHPDATVVGNPDELLHVFVNLITNAVQAMEHGGTLTLESAVDDGATVIRVSDTGCGIPPELLGQIFEPFFTTKPPGKGTGLGLYNIKNVIHRMHGTIGVQSEVGVGSTFTVTFPLDATDRSARA</sequence>
<feature type="compositionally biased region" description="Basic and acidic residues" evidence="9">
    <location>
        <begin position="23"/>
        <end position="33"/>
    </location>
</feature>
<protein>
    <recommendedName>
        <fullName evidence="2">histidine kinase</fullName>
        <ecNumber evidence="2">2.7.13.3</ecNumber>
    </recommendedName>
</protein>
<keyword evidence="3" id="KW-0597">Phosphoprotein</keyword>
<dbReference type="InterPro" id="IPR036097">
    <property type="entry name" value="HisK_dim/P_sf"/>
</dbReference>